<reference evidence="1" key="1">
    <citation type="submission" date="2023-05" db="EMBL/GenBank/DDBJ databases">
        <title>Whole genome sequence of Commensalibacter sp.</title>
        <authorList>
            <person name="Charoenyingcharoen P."/>
            <person name="Yukphan P."/>
        </authorList>
    </citation>
    <scope>NUCLEOTIDE SEQUENCE</scope>
    <source>
        <strain evidence="1">TBRC 16381</strain>
    </source>
</reference>
<sequence length="314" mass="34707">MNKNIVLPILFGMTFTFSLNPYQAHASQSWHSFCSNISSNSSQLGTNSLTADNYVVQASDNPTVKMITKELTVNKNNLDLSNDQFQRITNVTSTGILAIVLNHQMKDCNKQYYSDTFKPLLDNSKDNEKINFTWRNVTLRNNKISYKISQIFMQITKQGNNVNAQVRFSGLVTSPQYSKNSAFIPTQGDVNFTTTAQTFPILLAATSSSNKATNSQIPVTINNLVVSNALSTITANGTVELNNKARLKAAKGVITIRDMQALIDASSNIKNTKLKTGLILAKFAGTSAGDNVLKWNIQWQGNLFKVNNVPIPIW</sequence>
<evidence type="ECO:0008006" key="3">
    <source>
        <dbReference type="Google" id="ProtNLM"/>
    </source>
</evidence>
<dbReference type="RefSeq" id="WP_281447611.1">
    <property type="nucleotide sequence ID" value="NZ_JASBAO010000001.1"/>
</dbReference>
<name>A0ABT6Q044_9PROT</name>
<dbReference type="Proteomes" id="UP001431634">
    <property type="component" value="Unassembled WGS sequence"/>
</dbReference>
<proteinExistence type="predicted"/>
<organism evidence="1 2">
    <name type="scientific">Commensalibacter oyaizuii</name>
    <dbReference type="NCBI Taxonomy" id="3043873"/>
    <lineage>
        <taxon>Bacteria</taxon>
        <taxon>Pseudomonadati</taxon>
        <taxon>Pseudomonadota</taxon>
        <taxon>Alphaproteobacteria</taxon>
        <taxon>Acetobacterales</taxon>
        <taxon>Acetobacteraceae</taxon>
    </lineage>
</organism>
<evidence type="ECO:0000313" key="1">
    <source>
        <dbReference type="EMBL" id="MDI2090473.1"/>
    </source>
</evidence>
<gene>
    <name evidence="1" type="ORF">QJV27_03615</name>
</gene>
<dbReference type="EMBL" id="JASBAO010000001">
    <property type="protein sequence ID" value="MDI2090473.1"/>
    <property type="molecule type" value="Genomic_DNA"/>
</dbReference>
<comment type="caution">
    <text evidence="1">The sequence shown here is derived from an EMBL/GenBank/DDBJ whole genome shotgun (WGS) entry which is preliminary data.</text>
</comment>
<accession>A0ABT6Q044</accession>
<evidence type="ECO:0000313" key="2">
    <source>
        <dbReference type="Proteomes" id="UP001431634"/>
    </source>
</evidence>
<protein>
    <recommendedName>
        <fullName evidence="3">DUF2125 domain-containing protein</fullName>
    </recommendedName>
</protein>
<keyword evidence="2" id="KW-1185">Reference proteome</keyword>